<name>A0A839H817_9LACO</name>
<proteinExistence type="predicted"/>
<dbReference type="EMBL" id="JACIVD010000048">
    <property type="protein sequence ID" value="MBB1122797.1"/>
    <property type="molecule type" value="Genomic_DNA"/>
</dbReference>
<accession>A0A839H817</accession>
<comment type="caution">
    <text evidence="1">The sequence shown here is derived from an EMBL/GenBank/DDBJ whole genome shotgun (WGS) entry which is preliminary data.</text>
</comment>
<reference evidence="1 2" key="1">
    <citation type="submission" date="2020-07" db="EMBL/GenBank/DDBJ databases">
        <title>Description of Limosilactobacillus balticus sp. nov., Limosilactobacillus agrestis sp. nov., Limosilactobacillus albertensis sp. nov., Limosilactobacillus rudii sp. nov., Limosilactobacillus fastidiosus sp. nov., five novel Limosilactobacillus species isolated from the vertebrate gastrointestinal tract, and proposal of 6 subspecies of Limosilactobacillus reuteri adapted to the gastrointestinal tract of specific vertebrate hosts.</title>
        <authorList>
            <person name="Li F."/>
            <person name="Cheng C."/>
            <person name="Zheng J."/>
            <person name="Quevedo R.M."/>
            <person name="Li J."/>
            <person name="Roos S."/>
            <person name="Gaenzle M.G."/>
            <person name="Walter J."/>
        </authorList>
    </citation>
    <scope>NUCLEOTIDE SEQUENCE [LARGE SCALE GENOMIC DNA]</scope>
    <source>
        <strain evidence="1 2">Lr3000</strain>
    </source>
</reference>
<evidence type="ECO:0000313" key="2">
    <source>
        <dbReference type="Proteomes" id="UP000547628"/>
    </source>
</evidence>
<organism evidence="1 2">
    <name type="scientific">Limosilactobacillus albertensis</name>
    <dbReference type="NCBI Taxonomy" id="2759752"/>
    <lineage>
        <taxon>Bacteria</taxon>
        <taxon>Bacillati</taxon>
        <taxon>Bacillota</taxon>
        <taxon>Bacilli</taxon>
        <taxon>Lactobacillales</taxon>
        <taxon>Lactobacillaceae</taxon>
        <taxon>Limosilactobacillus</taxon>
    </lineage>
</organism>
<sequence>MSRELLNVNNTDTIKQNDDSTTIILSAHDDNEPKIFKAGDIATVHIDTNSAHVKNIPAKLIIGSNNVNINSADLVNLPAGKYSLELWVSQKDGPETTIYPSSGALALTIDKNADDLTDKTLTTLTLDDLRKDLHADVNDAVKNIKVDPSMLDLSDYAKKKDVPDVALDVDKRTLTINNQTINIPDSVDLSGYAKTSEVPNVKYNKDTKTLTVDGVAVEIPSNIDLSDYYTKDQVNQQIKNNKVTVDLTDYVKREDLADLAKKQDVPSVLYDSNKKQLTINGVNVDLPDNVDLSDYVRKEDTADFAKKSDIPTVPAITLDAAKRTLTVNNNVINIPNSVDLTGYVKVDQLSDYARKSDIPEAPDLSQYAKKSDIKTVDLTPYLKKTDADSEYAKKSDIPVIPDMSGYALKSDIKAVDLTPYITKSVADSTYATKHDVENIKSQKGDRGTMIYSTNAQLSSKNMNMSVSIDALNQTTPAPRVGDYLIANIDTQTAISTITKVDSSNVYISDSYTNLQGVAGPAGSNGHSVWVCQGSSSGISINASQLLNYQQYSMLQPEIGDLVVGSDGTISSIAYSYGDPLVINTGSALATIKSQSDTATKDTPYNYAQYQPATRDFVVVSKTDLPKYLNITDTTKSYELDVDTGKIGAYGITPGIYPMRDTQLSNFSVKSASNYDGLTDKPYQILQYEQRVEYAEITYLTSDMTVHYARRPIWSADSYSPWYGVTSKWHEI</sequence>
<dbReference type="RefSeq" id="WP_182602101.1">
    <property type="nucleotide sequence ID" value="NZ_JACIVD010000048.1"/>
</dbReference>
<dbReference type="Proteomes" id="UP000547628">
    <property type="component" value="Unassembled WGS sequence"/>
</dbReference>
<dbReference type="AlphaFoldDB" id="A0A839H817"/>
<evidence type="ECO:0000313" key="1">
    <source>
        <dbReference type="EMBL" id="MBB1122797.1"/>
    </source>
</evidence>
<protein>
    <submittedName>
        <fullName evidence="1">Uncharacterized protein</fullName>
    </submittedName>
</protein>
<gene>
    <name evidence="1" type="ORF">H5S41_02280</name>
</gene>